<evidence type="ECO:0000256" key="2">
    <source>
        <dbReference type="SAM" id="Phobius"/>
    </source>
</evidence>
<dbReference type="InterPro" id="IPR017868">
    <property type="entry name" value="Filamin/ABP280_repeat-like"/>
</dbReference>
<evidence type="ECO:0000256" key="1">
    <source>
        <dbReference type="PROSITE-ProRule" id="PRU00087"/>
    </source>
</evidence>
<name>A0A7S2WEB3_9STRA</name>
<dbReference type="PROSITE" id="PS50194">
    <property type="entry name" value="FILAMIN_REPEAT"/>
    <property type="match status" value="1"/>
</dbReference>
<dbReference type="InterPro" id="IPR013320">
    <property type="entry name" value="ConA-like_dom_sf"/>
</dbReference>
<proteinExistence type="predicted"/>
<keyword evidence="2" id="KW-0472">Membrane</keyword>
<dbReference type="InterPro" id="IPR051136">
    <property type="entry name" value="Intracellular_Lectin-GPT"/>
</dbReference>
<accession>A0A7S2WEB3</accession>
<dbReference type="SUPFAM" id="SSF81296">
    <property type="entry name" value="E set domains"/>
    <property type="match status" value="1"/>
</dbReference>
<reference evidence="3" key="1">
    <citation type="submission" date="2021-01" db="EMBL/GenBank/DDBJ databases">
        <authorList>
            <person name="Corre E."/>
            <person name="Pelletier E."/>
            <person name="Niang G."/>
            <person name="Scheremetjew M."/>
            <person name="Finn R."/>
            <person name="Kale V."/>
            <person name="Holt S."/>
            <person name="Cochrane G."/>
            <person name="Meng A."/>
            <person name="Brown T."/>
            <person name="Cohen L."/>
        </authorList>
    </citation>
    <scope>NUCLEOTIDE SEQUENCE</scope>
    <source>
        <strain evidence="3">NY070348D</strain>
    </source>
</reference>
<keyword evidence="2" id="KW-1133">Transmembrane helix</keyword>
<dbReference type="PANTHER" id="PTHR12223">
    <property type="entry name" value="VESICULAR MANNOSE-BINDING LECTIN"/>
    <property type="match status" value="1"/>
</dbReference>
<dbReference type="SUPFAM" id="SSF49899">
    <property type="entry name" value="Concanavalin A-like lectins/glucanases"/>
    <property type="match status" value="1"/>
</dbReference>
<dbReference type="InterPro" id="IPR056573">
    <property type="entry name" value="Lectin_L-type_dom"/>
</dbReference>
<keyword evidence="2" id="KW-0812">Transmembrane</keyword>
<protein>
    <submittedName>
        <fullName evidence="3">Uncharacterized protein</fullName>
    </submittedName>
</protein>
<gene>
    <name evidence="3" type="ORF">QSP1433_LOCUS7961</name>
</gene>
<sequence length="1830" mass="199227">MGDESGEYYSLGCDNEDAGVVEEAAWSEGSNTEPLLGGEGEQHHLESFEVDDSNISDSNAPLGRLGRLWTGCIAWGKLLVGRENSRRETKRKVCTPRNCCCCTIVVFFLWVTFVVVRGFQVLHYCGNNSCFQLEEISLPQQSVMDHKLPFNVEARLDLPYANSWLGGYVNNIEVNVRTRGGRVAFQTSIMSPVFFVDNIPQGRRVSLGKNVVKLENSSLLFEADSLQHQAEIVGLMLNQMEFILDMEVKASFVTYVFLFPISKQINQVMAYRCEEGTDGRPVCGFDGARDERGSGKTNSSSFQIALSRVQFEDTTTPLTDLNVSTTANVSIDTTLPALVTRVADIPNIDLYVSEDKISPTLKSIKQHHLPGIGSASVKGFDSGRAFQASLNSHVEGKRVAQVEKLQMAASRYLGKDDSKEPFYVYVVSCNDEPGTYLAGLFQQIGVLRIEMLPLDASSNVDDNNSASITNVLIKSLYSDVENAISLSSGVQVAFPFVLDGVFPALQLGVSNGDGVELVDLSIQGRSMNFTINASMPDVFHNARVLQQSSIVSVHGSEDKGVSLLSLILGNISFPIVDTKDGTSSRAVAYLNVSSTTTQVASVLRLQLLNLSLPAPIQLSDAWLDPLNDFEIFVNKTERVVLNISQWTVGARESEIAVKLVWGATDGGDRMQQLIDGYINQKKTVLVHMLKKGCVDATLLPPPTSSSSSSSSDLNATMQVLSVSTTQNEGPLDVMCALGKFDCDVGGPGLEVLAKVNISQATVHVEAFPSLHFDFGPNTPTIRFELSRTLLEKDIRATLQSASAHDIHSIMVLQDPLSRFKGKDNLLSEFVGRLVSRTQLSQAANTTVLDIFTVEIINGKERAGLNVTARSSTQITSEVIILPALDTAVFSSNKKVLGKVLGTKLVLSGQGLPVGNATVAFTTEKTHEKAMRKCIKEFADTSSTVISLQQDKGISIDLNLNITMAPSTSSSSSNITIDLLGGFDPSSGKRVYDMNIPCVVPELCGVGGVMTSKTPYTKYYDTLVTLWSLRDVFPRAKTVRIQAPELSFMVMCYIHSKLLSVRVAPLNLSIGDKESFKIPMVHHLEDLDLLKKVIKVVRDSVYSVGFNVFMSERDGDLLSSLFADAKYEYMKQAESPDGKPIPTPKSQQWWFPLSSVGSWTLQGTETSKIVFDVKMLLNNPSPVNINVPPLLGTVSLDSSFGPMEFGTFSTNGSFELKANTLGSKLINVEAVGMEEPHPGCSIASRSVPSTKGNCVISTLLEMIISQIETRVLVAGSFVNAVGEKVSLGMHVLFLEGLRGGPVVSYIPPPRYTKDLPDPASTSAIDEFISVFQTITVDKFNSAWKTLLEDGVTVDIHLKLYNPFVFPVTLETYKVNVIYDDPFGEYLWYLPASYEPKYGNPLVTELVATGLELELEPGVSKLTPANSVRLLEKKEEHACRLYNAAEKLGQLCGALPDGIVELRLGNFSWTQHFSLYNITLVGDNACLASPLCTPNVGTPRGVSSWDAVGSATIVNNNELVLTKGERDEIGATWAHEKQSVHAGFVATFNFTLQDTATMGGGDGFAFVVQREAGPHAIGERCKSTPCNGYKGIEGKSVGIILFRSLTKHIELHILIDGNTELDIGFGNSPVLSEVADGKQHSMKVYYSRADRKLYVYIDGHVQVAANVWEPANIDTGICSYGSQTPAYTSCIDMDGIADQTGGSWVGFTASTGFGYTSKQTITDFSFSPIQPSLHKTKLVESGLFVGTVGKPTFITLDTRDSCGAPVTKKVDAVVQLVHLENPTIIVETKIRDVNNDGVMIAQFTPPSHGSYAVNLRFSPQPQFEQIANISIW</sequence>
<dbReference type="InterPro" id="IPR014756">
    <property type="entry name" value="Ig_E-set"/>
</dbReference>
<dbReference type="InterPro" id="IPR013783">
    <property type="entry name" value="Ig-like_fold"/>
</dbReference>
<dbReference type="Gene3D" id="2.60.40.10">
    <property type="entry name" value="Immunoglobulins"/>
    <property type="match status" value="1"/>
</dbReference>
<feature type="transmembrane region" description="Helical" evidence="2">
    <location>
        <begin position="99"/>
        <end position="119"/>
    </location>
</feature>
<evidence type="ECO:0000313" key="3">
    <source>
        <dbReference type="EMBL" id="CAD9683120.1"/>
    </source>
</evidence>
<feature type="repeat" description="Filamin" evidence="1">
    <location>
        <begin position="1733"/>
        <end position="1829"/>
    </location>
</feature>
<dbReference type="CDD" id="cd01951">
    <property type="entry name" value="lectin_L-type"/>
    <property type="match status" value="1"/>
</dbReference>
<dbReference type="EMBL" id="HBHK01012643">
    <property type="protein sequence ID" value="CAD9683120.1"/>
    <property type="molecule type" value="Transcribed_RNA"/>
</dbReference>
<organism evidence="3">
    <name type="scientific">Mucochytrium quahogii</name>
    <dbReference type="NCBI Taxonomy" id="96639"/>
    <lineage>
        <taxon>Eukaryota</taxon>
        <taxon>Sar</taxon>
        <taxon>Stramenopiles</taxon>
        <taxon>Bigyra</taxon>
        <taxon>Labyrinthulomycetes</taxon>
        <taxon>Thraustochytrida</taxon>
        <taxon>Thraustochytriidae</taxon>
        <taxon>Mucochytrium</taxon>
    </lineage>
</organism>
<dbReference type="Gene3D" id="2.60.120.200">
    <property type="match status" value="1"/>
</dbReference>